<keyword evidence="2" id="KW-1185">Reference proteome</keyword>
<reference evidence="1" key="1">
    <citation type="submission" date="2021-11" db="EMBL/GenBank/DDBJ databases">
        <title>Fusarium solani-melongenae Genome sequencing and assembly.</title>
        <authorList>
            <person name="Xie S."/>
            <person name="Huang L."/>
            <person name="Zhang X."/>
        </authorList>
    </citation>
    <scope>NUCLEOTIDE SEQUENCE</scope>
    <source>
        <strain evidence="1">CRI 24-3</strain>
    </source>
</reference>
<dbReference type="Proteomes" id="UP000830768">
    <property type="component" value="Chromosome 9"/>
</dbReference>
<sequence length="159" mass="17926">MSQCSKTLTGKPSRELLTCFDPPLSHTDVSKVLEFCFRAFVYVPPEKKDALFEKLKELGVGAQGEATTVEDINKHLTPEESQIIEILRSRRMIHEYLFVIDSFTLDAIDGMAPNLDHGKLGLIKAKTAKLDTSHFYSPCFLDGLIPETRKENTRHVFAV</sequence>
<evidence type="ECO:0000313" key="2">
    <source>
        <dbReference type="Proteomes" id="UP000830768"/>
    </source>
</evidence>
<evidence type="ECO:0000313" key="1">
    <source>
        <dbReference type="EMBL" id="UPL00461.1"/>
    </source>
</evidence>
<organism evidence="1 2">
    <name type="scientific">Fusarium solani subsp. cucurbitae</name>
    <name type="common">Neocosmosporum cucurbitae</name>
    <dbReference type="NCBI Taxonomy" id="2747967"/>
    <lineage>
        <taxon>Eukaryota</taxon>
        <taxon>Fungi</taxon>
        <taxon>Dikarya</taxon>
        <taxon>Ascomycota</taxon>
        <taxon>Pezizomycotina</taxon>
        <taxon>Sordariomycetes</taxon>
        <taxon>Hypocreomycetidae</taxon>
        <taxon>Hypocreales</taxon>
        <taxon>Nectriaceae</taxon>
        <taxon>Fusarium</taxon>
        <taxon>Fusarium solani species complex</taxon>
    </lineage>
</organism>
<proteinExistence type="predicted"/>
<accession>A0ACD3ZGV4</accession>
<gene>
    <name evidence="1" type="ORF">LCI18_011395</name>
</gene>
<dbReference type="EMBL" id="CP090037">
    <property type="protein sequence ID" value="UPL00461.1"/>
    <property type="molecule type" value="Genomic_DNA"/>
</dbReference>
<protein>
    <submittedName>
        <fullName evidence="1">Uncharacterized protein</fullName>
    </submittedName>
</protein>
<name>A0ACD3ZGV4_FUSSC</name>